<feature type="domain" description="CBM39" evidence="5">
    <location>
        <begin position="23"/>
        <end position="123"/>
    </location>
</feature>
<sequence length="444" mass="50917">MDQQQICLAFIIFIGVAFCYEPFKIPELDIEAFEPRGLRISIPAKEGIEVFAFHGKINEEITQIEQGDLEQYVNKPSSNRFVYIDPDIRLKKGDTIYYWIYVQHNQLGFREYDQKYTIQKLSPIQDLQKGASGAKCDTISVTKSDSSEKFCPGDIIIDYRFSAEPIDPKIWSTEHYISLDPDWAFHVYKKDMVKITNSVLNIQPKIVIENAQKKIDLRTECTQKGFCLRDPIATWNPPAVSGRIHSVTKYAFINVTVRAKLPVGDYIYPEIYLEDPDEHKRRILVAYARGNKNYVQKTTKKDEGGSLLYGGPYKNVVEPARTKNLATYRYNEHIGNQWHTFNMIWKQNAIDLFIDGEKYGQIKEQALKETGFNEGKLVRMVFGVGVGGPYEFPDGYTSSGKPKPFGSTERDAVKNFVNNIDEVVKTWSDDKSKLEVEYVTITAI</sequence>
<dbReference type="PANTHER" id="PTHR10963">
    <property type="entry name" value="GLYCOSYL HYDROLASE-RELATED"/>
    <property type="match status" value="1"/>
</dbReference>
<reference evidence="6" key="1">
    <citation type="submission" date="2022-01" db="EMBL/GenBank/DDBJ databases">
        <authorList>
            <person name="King R."/>
        </authorList>
    </citation>
    <scope>NUCLEOTIDE SEQUENCE</scope>
</reference>
<dbReference type="GO" id="GO:0030246">
    <property type="term" value="F:carbohydrate binding"/>
    <property type="evidence" value="ECO:0007669"/>
    <property type="project" value="InterPro"/>
</dbReference>
<dbReference type="InterPro" id="IPR031756">
    <property type="entry name" value="BGBP_N"/>
</dbReference>
<evidence type="ECO:0000259" key="4">
    <source>
        <dbReference type="PROSITE" id="PS51762"/>
    </source>
</evidence>
<keyword evidence="3" id="KW-0391">Immunity</keyword>
<evidence type="ECO:0000313" key="7">
    <source>
        <dbReference type="Proteomes" id="UP001152799"/>
    </source>
</evidence>
<dbReference type="InterPro" id="IPR050546">
    <property type="entry name" value="Glycosyl_Hydrlase_16"/>
</dbReference>
<dbReference type="GO" id="GO:0005975">
    <property type="term" value="P:carbohydrate metabolic process"/>
    <property type="evidence" value="ECO:0007669"/>
    <property type="project" value="InterPro"/>
</dbReference>
<proteinExistence type="inferred from homology"/>
<dbReference type="SUPFAM" id="SSF49899">
    <property type="entry name" value="Concanavalin A-like lectins/glucanases"/>
    <property type="match status" value="1"/>
</dbReference>
<dbReference type="Proteomes" id="UP001152799">
    <property type="component" value="Chromosome 1"/>
</dbReference>
<evidence type="ECO:0000256" key="3">
    <source>
        <dbReference type="ARBA" id="ARBA00022859"/>
    </source>
</evidence>
<feature type="domain" description="GH16" evidence="4">
    <location>
        <begin position="144"/>
        <end position="444"/>
    </location>
</feature>
<name>A0A9P0GJ54_9CUCU</name>
<organism evidence="6 7">
    <name type="scientific">Ceutorhynchus assimilis</name>
    <name type="common">cabbage seed weevil</name>
    <dbReference type="NCBI Taxonomy" id="467358"/>
    <lineage>
        <taxon>Eukaryota</taxon>
        <taxon>Metazoa</taxon>
        <taxon>Ecdysozoa</taxon>
        <taxon>Arthropoda</taxon>
        <taxon>Hexapoda</taxon>
        <taxon>Insecta</taxon>
        <taxon>Pterygota</taxon>
        <taxon>Neoptera</taxon>
        <taxon>Endopterygota</taxon>
        <taxon>Coleoptera</taxon>
        <taxon>Polyphaga</taxon>
        <taxon>Cucujiformia</taxon>
        <taxon>Curculionidae</taxon>
        <taxon>Ceutorhynchinae</taxon>
        <taxon>Ceutorhynchus</taxon>
    </lineage>
</organism>
<dbReference type="Gene3D" id="2.60.120.200">
    <property type="match status" value="1"/>
</dbReference>
<dbReference type="GO" id="GO:0045087">
    <property type="term" value="P:innate immune response"/>
    <property type="evidence" value="ECO:0007669"/>
    <property type="project" value="UniProtKB-KW"/>
</dbReference>
<dbReference type="EMBL" id="OU892277">
    <property type="protein sequence ID" value="CAH1121496.1"/>
    <property type="molecule type" value="Genomic_DNA"/>
</dbReference>
<accession>A0A9P0GJ54</accession>
<keyword evidence="7" id="KW-1185">Reference proteome</keyword>
<protein>
    <submittedName>
        <fullName evidence="6">Uncharacterized protein</fullName>
    </submittedName>
</protein>
<dbReference type="InterPro" id="IPR043030">
    <property type="entry name" value="BGBP_N_sf"/>
</dbReference>
<dbReference type="PROSITE" id="PS51762">
    <property type="entry name" value="GH16_2"/>
    <property type="match status" value="1"/>
</dbReference>
<dbReference type="OrthoDB" id="4781at2759"/>
<evidence type="ECO:0000313" key="6">
    <source>
        <dbReference type="EMBL" id="CAH1121496.1"/>
    </source>
</evidence>
<dbReference type="AlphaFoldDB" id="A0A9P0GJ54"/>
<evidence type="ECO:0000256" key="1">
    <source>
        <dbReference type="ARBA" id="ARBA00008781"/>
    </source>
</evidence>
<evidence type="ECO:0000256" key="2">
    <source>
        <dbReference type="ARBA" id="ARBA00022588"/>
    </source>
</evidence>
<gene>
    <name evidence="6" type="ORF">CEUTPL_LOCUS612</name>
</gene>
<dbReference type="Gene3D" id="2.60.40.2140">
    <property type="entry name" value="Beta-1,3-glucan-recognition protein, N-terminal domain"/>
    <property type="match status" value="1"/>
</dbReference>
<dbReference type="InterPro" id="IPR013320">
    <property type="entry name" value="ConA-like_dom_sf"/>
</dbReference>
<dbReference type="PROSITE" id="PS51969">
    <property type="entry name" value="CBM39"/>
    <property type="match status" value="1"/>
</dbReference>
<dbReference type="GO" id="GO:0004553">
    <property type="term" value="F:hydrolase activity, hydrolyzing O-glycosyl compounds"/>
    <property type="evidence" value="ECO:0007669"/>
    <property type="project" value="InterPro"/>
</dbReference>
<dbReference type="Pfam" id="PF00722">
    <property type="entry name" value="Glyco_hydro_16"/>
    <property type="match status" value="1"/>
</dbReference>
<dbReference type="Pfam" id="PF15886">
    <property type="entry name" value="CBM39"/>
    <property type="match status" value="1"/>
</dbReference>
<evidence type="ECO:0000259" key="5">
    <source>
        <dbReference type="PROSITE" id="PS51969"/>
    </source>
</evidence>
<dbReference type="PANTHER" id="PTHR10963:SF60">
    <property type="entry name" value="GRAM-NEGATIVE BACTERIA-BINDING PROTEIN 1-RELATED"/>
    <property type="match status" value="1"/>
</dbReference>
<dbReference type="InterPro" id="IPR000757">
    <property type="entry name" value="Beta-glucanase-like"/>
</dbReference>
<keyword evidence="2" id="KW-0399">Innate immunity</keyword>
<comment type="similarity">
    <text evidence="1">Belongs to the insect beta-1,3-glucan binding protein family.</text>
</comment>